<dbReference type="AlphaFoldDB" id="A0A841H7Q8"/>
<dbReference type="EMBL" id="JACHIA010000028">
    <property type="protein sequence ID" value="MBB6073729.1"/>
    <property type="molecule type" value="Genomic_DNA"/>
</dbReference>
<dbReference type="Proteomes" id="UP000582837">
    <property type="component" value="Unassembled WGS sequence"/>
</dbReference>
<accession>A0A841H7Q8</accession>
<evidence type="ECO:0000313" key="2">
    <source>
        <dbReference type="Proteomes" id="UP000582837"/>
    </source>
</evidence>
<gene>
    <name evidence="1" type="ORF">HNQ61_005400</name>
</gene>
<proteinExistence type="predicted"/>
<sequence>MPSPNMDAAALERLRAELEALDGVRRAIVDADPFRVFLICERTDCPAEMQARALLARHGHPEAAELHLAYLPQSEARKRVRFIAARLTKPSVGRSLAHVQLEWAGQTFEDEVEGESGPALELRHAAAATLRTLEAILQGRMQFSLVGIKTFRAFDTELIVVLLRTEAGVPLVGASLATSDGYRSAALAVLNATNRVLGNYLANAEGSA</sequence>
<organism evidence="1 2">
    <name type="scientific">Longimicrobium terrae</name>
    <dbReference type="NCBI Taxonomy" id="1639882"/>
    <lineage>
        <taxon>Bacteria</taxon>
        <taxon>Pseudomonadati</taxon>
        <taxon>Gemmatimonadota</taxon>
        <taxon>Longimicrobiia</taxon>
        <taxon>Longimicrobiales</taxon>
        <taxon>Longimicrobiaceae</taxon>
        <taxon>Longimicrobium</taxon>
    </lineage>
</organism>
<evidence type="ECO:0000313" key="1">
    <source>
        <dbReference type="EMBL" id="MBB6073729.1"/>
    </source>
</evidence>
<reference evidence="1 2" key="1">
    <citation type="submission" date="2020-08" db="EMBL/GenBank/DDBJ databases">
        <title>Genomic Encyclopedia of Type Strains, Phase IV (KMG-IV): sequencing the most valuable type-strain genomes for metagenomic binning, comparative biology and taxonomic classification.</title>
        <authorList>
            <person name="Goeker M."/>
        </authorList>
    </citation>
    <scope>NUCLEOTIDE SEQUENCE [LARGE SCALE GENOMIC DNA]</scope>
    <source>
        <strain evidence="1 2">DSM 29007</strain>
    </source>
</reference>
<comment type="caution">
    <text evidence="1">The sequence shown here is derived from an EMBL/GenBank/DDBJ whole genome shotgun (WGS) entry which is preliminary data.</text>
</comment>
<keyword evidence="2" id="KW-1185">Reference proteome</keyword>
<protein>
    <submittedName>
        <fullName evidence="1">Uncharacterized protein</fullName>
    </submittedName>
</protein>
<name>A0A841H7Q8_9BACT</name>
<dbReference type="RefSeq" id="WP_170035569.1">
    <property type="nucleotide sequence ID" value="NZ_JABDTL010000001.1"/>
</dbReference>